<organism evidence="3 4">
    <name type="scientific">Thiocapsa marina 5811</name>
    <dbReference type="NCBI Taxonomy" id="768671"/>
    <lineage>
        <taxon>Bacteria</taxon>
        <taxon>Pseudomonadati</taxon>
        <taxon>Pseudomonadota</taxon>
        <taxon>Gammaproteobacteria</taxon>
        <taxon>Chromatiales</taxon>
        <taxon>Chromatiaceae</taxon>
        <taxon>Thiocapsa</taxon>
    </lineage>
</organism>
<gene>
    <name evidence="3" type="ORF">ThimaDRAFT_3624</name>
</gene>
<evidence type="ECO:0000256" key="1">
    <source>
        <dbReference type="SAM" id="MobiDB-lite"/>
    </source>
</evidence>
<dbReference type="AlphaFoldDB" id="F9UFC1"/>
<sequence>MTKSTLAIAASFFATIAFASTAIADDVYHGLALDNADLFDGHRAGGNVLGVQPGVGDRHDIYAGLADGNSDLFSRIDATPGSGSRPDIYQGFEGSADLSY</sequence>
<dbReference type="EMBL" id="AFWV01000012">
    <property type="protein sequence ID" value="EGV17158.1"/>
    <property type="molecule type" value="Genomic_DNA"/>
</dbReference>
<dbReference type="OrthoDB" id="9871556at2"/>
<evidence type="ECO:0000256" key="2">
    <source>
        <dbReference type="SAM" id="SignalP"/>
    </source>
</evidence>
<protein>
    <submittedName>
        <fullName evidence="3">Uncharacterized protein</fullName>
    </submittedName>
</protein>
<dbReference type="RefSeq" id="WP_007194496.1">
    <property type="nucleotide sequence ID" value="NZ_AFWV01000012.1"/>
</dbReference>
<reference evidence="3 4" key="1">
    <citation type="submission" date="2011-06" db="EMBL/GenBank/DDBJ databases">
        <title>The draft genome of Thiocapsa marina 5811.</title>
        <authorList>
            <consortium name="US DOE Joint Genome Institute (JGI-PGF)"/>
            <person name="Lucas S."/>
            <person name="Han J."/>
            <person name="Cheng J.-F."/>
            <person name="Goodwin L."/>
            <person name="Pitluck S."/>
            <person name="Peters L."/>
            <person name="Land M.L."/>
            <person name="Hauser L."/>
            <person name="Vogl K."/>
            <person name="Liu Z."/>
            <person name="Imhoff J."/>
            <person name="Thiel V."/>
            <person name="Frigaard N.-U."/>
            <person name="Bryant D."/>
            <person name="Woyke T.J."/>
        </authorList>
    </citation>
    <scope>NUCLEOTIDE SEQUENCE [LARGE SCALE GENOMIC DNA]</scope>
    <source>
        <strain evidence="3 4">5811</strain>
    </source>
</reference>
<proteinExistence type="predicted"/>
<evidence type="ECO:0000313" key="4">
    <source>
        <dbReference type="Proteomes" id="UP000005459"/>
    </source>
</evidence>
<keyword evidence="2" id="KW-0732">Signal</keyword>
<keyword evidence="4" id="KW-1185">Reference proteome</keyword>
<dbReference type="Proteomes" id="UP000005459">
    <property type="component" value="Unassembled WGS sequence"/>
</dbReference>
<accession>F9UFC1</accession>
<evidence type="ECO:0000313" key="3">
    <source>
        <dbReference type="EMBL" id="EGV17158.1"/>
    </source>
</evidence>
<name>F9UFC1_9GAMM</name>
<feature type="region of interest" description="Disordered" evidence="1">
    <location>
        <begin position="79"/>
        <end position="100"/>
    </location>
</feature>
<feature type="chain" id="PRO_5003394183" evidence="2">
    <location>
        <begin position="20"/>
        <end position="100"/>
    </location>
</feature>
<feature type="signal peptide" evidence="2">
    <location>
        <begin position="1"/>
        <end position="19"/>
    </location>
</feature>